<dbReference type="Pfam" id="PF00126">
    <property type="entry name" value="HTH_1"/>
    <property type="match status" value="1"/>
</dbReference>
<dbReference type="InterPro" id="IPR050950">
    <property type="entry name" value="HTH-type_LysR_regulators"/>
</dbReference>
<dbReference type="InterPro" id="IPR000847">
    <property type="entry name" value="LysR_HTH_N"/>
</dbReference>
<reference evidence="7" key="1">
    <citation type="submission" date="2016-11" db="EMBL/GenBank/DDBJ databases">
        <authorList>
            <person name="Varghese N."/>
            <person name="Submissions S."/>
        </authorList>
    </citation>
    <scope>NUCLEOTIDE SEQUENCE [LARGE SCALE GENOMIC DNA]</scope>
    <source>
        <strain evidence="7">DSM 16579</strain>
    </source>
</reference>
<name>A0A1M5BZL9_9GAMM</name>
<proteinExistence type="inferred from homology"/>
<dbReference type="InterPro" id="IPR005119">
    <property type="entry name" value="LysR_subst-bd"/>
</dbReference>
<evidence type="ECO:0000256" key="2">
    <source>
        <dbReference type="ARBA" id="ARBA00023015"/>
    </source>
</evidence>
<dbReference type="GO" id="GO:0003677">
    <property type="term" value="F:DNA binding"/>
    <property type="evidence" value="ECO:0007669"/>
    <property type="project" value="UniProtKB-KW"/>
</dbReference>
<dbReference type="GO" id="GO:0005829">
    <property type="term" value="C:cytosol"/>
    <property type="evidence" value="ECO:0007669"/>
    <property type="project" value="TreeGrafter"/>
</dbReference>
<dbReference type="PANTHER" id="PTHR30419">
    <property type="entry name" value="HTH-TYPE TRANSCRIPTIONAL REGULATOR YBHD"/>
    <property type="match status" value="1"/>
</dbReference>
<dbReference type="PROSITE" id="PS50931">
    <property type="entry name" value="HTH_LYSR"/>
    <property type="match status" value="1"/>
</dbReference>
<dbReference type="PRINTS" id="PR00039">
    <property type="entry name" value="HTHLYSR"/>
</dbReference>
<keyword evidence="7" id="KW-1185">Reference proteome</keyword>
<evidence type="ECO:0000313" key="7">
    <source>
        <dbReference type="Proteomes" id="UP000184517"/>
    </source>
</evidence>
<dbReference type="RefSeq" id="WP_072839591.1">
    <property type="nucleotide sequence ID" value="NZ_FQVF01000008.1"/>
</dbReference>
<keyword evidence="3 6" id="KW-0238">DNA-binding</keyword>
<dbReference type="Pfam" id="PF03466">
    <property type="entry name" value="LysR_substrate"/>
    <property type="match status" value="1"/>
</dbReference>
<protein>
    <submittedName>
        <fullName evidence="6">DNA-binding transcriptional regulator, LysR family</fullName>
    </submittedName>
</protein>
<evidence type="ECO:0000256" key="4">
    <source>
        <dbReference type="ARBA" id="ARBA00023163"/>
    </source>
</evidence>
<accession>A0A1M5BZL9</accession>
<evidence type="ECO:0000256" key="1">
    <source>
        <dbReference type="ARBA" id="ARBA00009437"/>
    </source>
</evidence>
<evidence type="ECO:0000259" key="5">
    <source>
        <dbReference type="PROSITE" id="PS50931"/>
    </source>
</evidence>
<dbReference type="EMBL" id="FQVF01000008">
    <property type="protein sequence ID" value="SHF47938.1"/>
    <property type="molecule type" value="Genomic_DNA"/>
</dbReference>
<dbReference type="Proteomes" id="UP000184517">
    <property type="component" value="Unassembled WGS sequence"/>
</dbReference>
<dbReference type="SUPFAM" id="SSF53850">
    <property type="entry name" value="Periplasmic binding protein-like II"/>
    <property type="match status" value="1"/>
</dbReference>
<comment type="similarity">
    <text evidence="1">Belongs to the LysR transcriptional regulatory family.</text>
</comment>
<dbReference type="InterPro" id="IPR036388">
    <property type="entry name" value="WH-like_DNA-bd_sf"/>
</dbReference>
<dbReference type="SUPFAM" id="SSF46785">
    <property type="entry name" value="Winged helix' DNA-binding domain"/>
    <property type="match status" value="1"/>
</dbReference>
<dbReference type="Gene3D" id="3.40.190.290">
    <property type="match status" value="1"/>
</dbReference>
<feature type="domain" description="HTH lysR-type" evidence="5">
    <location>
        <begin position="1"/>
        <end position="60"/>
    </location>
</feature>
<dbReference type="Gene3D" id="1.10.10.10">
    <property type="entry name" value="Winged helix-like DNA-binding domain superfamily/Winged helix DNA-binding domain"/>
    <property type="match status" value="1"/>
</dbReference>
<dbReference type="InterPro" id="IPR036390">
    <property type="entry name" value="WH_DNA-bd_sf"/>
</dbReference>
<organism evidence="6 7">
    <name type="scientific">Marinomonas polaris DSM 16579</name>
    <dbReference type="NCBI Taxonomy" id="1122206"/>
    <lineage>
        <taxon>Bacteria</taxon>
        <taxon>Pseudomonadati</taxon>
        <taxon>Pseudomonadota</taxon>
        <taxon>Gammaproteobacteria</taxon>
        <taxon>Oceanospirillales</taxon>
        <taxon>Oceanospirillaceae</taxon>
        <taxon>Marinomonas</taxon>
    </lineage>
</organism>
<dbReference type="FunFam" id="1.10.10.10:FF:000001">
    <property type="entry name" value="LysR family transcriptional regulator"/>
    <property type="match status" value="1"/>
</dbReference>
<dbReference type="OrthoDB" id="9808620at2"/>
<gene>
    <name evidence="6" type="ORF">SAMN02745753_02035</name>
</gene>
<dbReference type="STRING" id="1122206.SAMN02745753_02035"/>
<dbReference type="GO" id="GO:0003700">
    <property type="term" value="F:DNA-binding transcription factor activity"/>
    <property type="evidence" value="ECO:0007669"/>
    <property type="project" value="InterPro"/>
</dbReference>
<evidence type="ECO:0000313" key="6">
    <source>
        <dbReference type="EMBL" id="SHF47938.1"/>
    </source>
</evidence>
<keyword evidence="2" id="KW-0805">Transcription regulation</keyword>
<dbReference type="PANTHER" id="PTHR30419:SF30">
    <property type="entry name" value="LYSR FAMILY TRANSCRIPTIONAL REGULATOR"/>
    <property type="match status" value="1"/>
</dbReference>
<dbReference type="AlphaFoldDB" id="A0A1M5BZL9"/>
<keyword evidence="4" id="KW-0804">Transcription</keyword>
<sequence length="306" mass="34941">MNLSIKQLRAFLALSDHDSFTQAAKRFNLSQPAFSTLIASLEDEIGYRLFDRDTRKVELNANGIHFIEIARRLILDYDEAINEIEARASGKDGTLTLSVLPSLAVEWLPEILAQYSTMHPQTQIKLNDTQWNQCLKSIVNSQADLALTASQPATNIFDSSYLFSDKFYLLCHVNHPLAQNKKVKLNDLYKYPFIGFSQRTSIRQYTDKLFESQGKQIKYSLEVQQLTTMMGLISANYGIGITSGLTLFQFKHQNIAIVPFEDVDLERDIYLVSLKNRAQPSHVKLFSDFIINEAKKFNSKIKTIQE</sequence>
<evidence type="ECO:0000256" key="3">
    <source>
        <dbReference type="ARBA" id="ARBA00023125"/>
    </source>
</evidence>